<feature type="transmembrane region" description="Helical" evidence="2">
    <location>
        <begin position="564"/>
        <end position="585"/>
    </location>
</feature>
<feature type="transmembrane region" description="Helical" evidence="2">
    <location>
        <begin position="820"/>
        <end position="851"/>
    </location>
</feature>
<feature type="compositionally biased region" description="Basic and acidic residues" evidence="1">
    <location>
        <begin position="31"/>
        <end position="46"/>
    </location>
</feature>
<feature type="transmembrane region" description="Helical" evidence="2">
    <location>
        <begin position="716"/>
        <end position="736"/>
    </location>
</feature>
<evidence type="ECO:0000256" key="2">
    <source>
        <dbReference type="SAM" id="Phobius"/>
    </source>
</evidence>
<dbReference type="Proteomes" id="UP001521116">
    <property type="component" value="Unassembled WGS sequence"/>
</dbReference>
<evidence type="ECO:0000313" key="3">
    <source>
        <dbReference type="EMBL" id="KAL1632003.1"/>
    </source>
</evidence>
<dbReference type="PANTHER" id="PTHR35394:SF5">
    <property type="entry name" value="DUF3176 DOMAIN-CONTAINING PROTEIN"/>
    <property type="match status" value="1"/>
</dbReference>
<sequence>MNPTLHGSRASSGAGSSLFSPSTPGFGFPPDEPKGDKSSLLTHERPINPRRTSRRKQWIKEWWLWEMGGCLLSVSCTVAIIVLLPYLDDQPLSKWKWVMGPNTFISTLITIAKTSMLLPVAECFSQLKWRHFWLKSRPLAEIEAFDDASRGPWGAFVFPWKTKLKSWIALMGALVMVGALTMEPLAQQIVSFETKTRMPPLDELKGSNKSGIYVAQAYNTESSPEIQDEPFEAAQVIQGAFFDGVFDVTRLMASSCANGNCTWPDFLSLGVCSECEDITDASTYTDNNCPSPHDNTCVVRHFDGLSERYNKSYDVTMYNQTGNHLALGASWYANNVSDSNEYSDTGLMTKFVLGRFDKYWRPTDNDRDGKPDYIRGTPEITECRINWCAKLYQNFSYHNTTDSYMPYNYSRWDLPLTRQEVSAQSETVVYTLDFAQTAQRYPSLNLTPSELDRVYDDTFGAPQPGGGRFFEVGKNDFLVTSYFFGDMLAFALLDLPYTPATKFEQIFGRAFQHRLSVPVAFAAVADGITSQVQMAVDARWGGQRYFVEAQAVVAETYVKIRKRWFIVPAVLVLLSVVFLMVTLMASGMNDAPSWKSGTLPLLFHGLDGWGEFDDEEGKMMQARAKGMRTKLKRNNEGMIKFLKLLKSTGFTVDLKSSSPEETAAAVATIIVVIVAIVVTSSLGHAAATIRLVSIVFIVAVLIVVSGITTLGHATGTVALVTAVFIVPVIIIVVLVISTTLPKTTVPTTTTIIIIIITIVRLPAATNLRIPTILIIAVLILNRLTPLRHSPTATLVRIIFVITILVVVISALRLAADVVPIIITVLVVAVVVVVVVVVDGVVLVLVAVVLVLMRSQSVKGRQFGSGARYVGVIRLADEAVGARSDSSRDDGVWVREGGAVGEDGAGGGEEEELGAHFWWLSKNLMEVVGGD</sequence>
<dbReference type="PANTHER" id="PTHR35394">
    <property type="entry name" value="DUF3176 DOMAIN-CONTAINING PROTEIN"/>
    <property type="match status" value="1"/>
</dbReference>
<evidence type="ECO:0000313" key="4">
    <source>
        <dbReference type="Proteomes" id="UP001521116"/>
    </source>
</evidence>
<feature type="compositionally biased region" description="Low complexity" evidence="1">
    <location>
        <begin position="7"/>
        <end position="29"/>
    </location>
</feature>
<feature type="transmembrane region" description="Helical" evidence="2">
    <location>
        <begin position="63"/>
        <end position="87"/>
    </location>
</feature>
<dbReference type="Pfam" id="PF11374">
    <property type="entry name" value="DUF3176"/>
    <property type="match status" value="1"/>
</dbReference>
<comment type="caution">
    <text evidence="3">The sequence shown here is derived from an EMBL/GenBank/DDBJ whole genome shotgun (WGS) entry which is preliminary data.</text>
</comment>
<gene>
    <name evidence="3" type="primary">PAP1_3</name>
    <name evidence="3" type="ORF">SLS56_004048</name>
</gene>
<feature type="region of interest" description="Disordered" evidence="1">
    <location>
        <begin position="1"/>
        <end position="46"/>
    </location>
</feature>
<dbReference type="InterPro" id="IPR021514">
    <property type="entry name" value="DUF3176"/>
</dbReference>
<feature type="transmembrane region" description="Helical" evidence="2">
    <location>
        <begin position="689"/>
        <end position="710"/>
    </location>
</feature>
<name>A0ABR3SXD8_9PEZI</name>
<feature type="transmembrane region" description="Helical" evidence="2">
    <location>
        <begin position="663"/>
        <end position="682"/>
    </location>
</feature>
<keyword evidence="4" id="KW-1185">Reference proteome</keyword>
<keyword evidence="2" id="KW-1133">Transmembrane helix</keyword>
<keyword evidence="2" id="KW-0472">Membrane</keyword>
<keyword evidence="2" id="KW-0812">Transmembrane</keyword>
<organism evidence="3 4">
    <name type="scientific">Neofusicoccum ribis</name>
    <dbReference type="NCBI Taxonomy" id="45134"/>
    <lineage>
        <taxon>Eukaryota</taxon>
        <taxon>Fungi</taxon>
        <taxon>Dikarya</taxon>
        <taxon>Ascomycota</taxon>
        <taxon>Pezizomycotina</taxon>
        <taxon>Dothideomycetes</taxon>
        <taxon>Dothideomycetes incertae sedis</taxon>
        <taxon>Botryosphaeriales</taxon>
        <taxon>Botryosphaeriaceae</taxon>
        <taxon>Neofusicoccum</taxon>
    </lineage>
</organism>
<feature type="transmembrane region" description="Helical" evidence="2">
    <location>
        <begin position="795"/>
        <end position="814"/>
    </location>
</feature>
<reference evidence="3 4" key="1">
    <citation type="submission" date="2024-02" db="EMBL/GenBank/DDBJ databases">
        <title>De novo assembly and annotation of 12 fungi associated with fruit tree decline syndrome in Ontario, Canada.</title>
        <authorList>
            <person name="Sulman M."/>
            <person name="Ellouze W."/>
            <person name="Ilyukhin E."/>
        </authorList>
    </citation>
    <scope>NUCLEOTIDE SEQUENCE [LARGE SCALE GENOMIC DNA]</scope>
    <source>
        <strain evidence="3 4">M1-105</strain>
    </source>
</reference>
<evidence type="ECO:0000256" key="1">
    <source>
        <dbReference type="SAM" id="MobiDB-lite"/>
    </source>
</evidence>
<proteinExistence type="predicted"/>
<feature type="compositionally biased region" description="Gly residues" evidence="1">
    <location>
        <begin position="897"/>
        <end position="906"/>
    </location>
</feature>
<dbReference type="EMBL" id="JAJVDC020000035">
    <property type="protein sequence ID" value="KAL1632003.1"/>
    <property type="molecule type" value="Genomic_DNA"/>
</dbReference>
<keyword evidence="3" id="KW-0808">Transferase</keyword>
<dbReference type="GO" id="GO:0016779">
    <property type="term" value="F:nucleotidyltransferase activity"/>
    <property type="evidence" value="ECO:0007669"/>
    <property type="project" value="UniProtKB-KW"/>
</dbReference>
<feature type="transmembrane region" description="Helical" evidence="2">
    <location>
        <begin position="743"/>
        <end position="761"/>
    </location>
</feature>
<protein>
    <submittedName>
        <fullName evidence="3">Polynucleotide adenylyltransferase</fullName>
    </submittedName>
</protein>
<feature type="region of interest" description="Disordered" evidence="1">
    <location>
        <begin position="883"/>
        <end position="908"/>
    </location>
</feature>
<feature type="transmembrane region" description="Helical" evidence="2">
    <location>
        <begin position="767"/>
        <end position="783"/>
    </location>
</feature>
<keyword evidence="3" id="KW-0548">Nucleotidyltransferase</keyword>
<accession>A0ABR3SXD8</accession>